<evidence type="ECO:0000313" key="2">
    <source>
        <dbReference type="Proteomes" id="UP001140234"/>
    </source>
</evidence>
<keyword evidence="2" id="KW-1185">Reference proteome</keyword>
<evidence type="ECO:0000313" key="1">
    <source>
        <dbReference type="EMBL" id="KAJ2770736.1"/>
    </source>
</evidence>
<organism evidence="1 2">
    <name type="scientific">Coemansia nantahalensis</name>
    <dbReference type="NCBI Taxonomy" id="2789366"/>
    <lineage>
        <taxon>Eukaryota</taxon>
        <taxon>Fungi</taxon>
        <taxon>Fungi incertae sedis</taxon>
        <taxon>Zoopagomycota</taxon>
        <taxon>Kickxellomycotina</taxon>
        <taxon>Kickxellomycetes</taxon>
        <taxon>Kickxellales</taxon>
        <taxon>Kickxellaceae</taxon>
        <taxon>Coemansia</taxon>
    </lineage>
</organism>
<gene>
    <name evidence="1" type="primary">AKL1</name>
    <name evidence="1" type="ORF">IWQ57_002522</name>
</gene>
<comment type="caution">
    <text evidence="1">The sequence shown here is derived from an EMBL/GenBank/DDBJ whole genome shotgun (WGS) entry which is preliminary data.</text>
</comment>
<protein>
    <submittedName>
        <fullName evidence="1">Ark- serine/threonine protein kinase</fullName>
        <ecNumber evidence="1">2.7.11.1</ecNumber>
    </submittedName>
</protein>
<keyword evidence="1" id="KW-0808">Transferase</keyword>
<name>A0ACC1K0C6_9FUNG</name>
<sequence length="1108" mass="116470">MAPLHAAAESEAPSGRYAPGTALAVGELSCVVKHFLGSGGHANVYLVALMHDGATRVLKHIPLDDEPERRRLAALEIGNTRSLQGHANIVALDAAEITDEGAFILMEQCAGDVLSLMSASADGMLDEPTVLHIFCDVCKAVAHMHYQPEPLLHRDLKVENILFAAAADAAAPVYKLCDFGSATATTIAPGVRLTREQIAALEDELQRTTTLEYRAPEMVDLYLQRGITERSDIWALGVLLYKLCYFRTPFDNMPSLAILNAEYSVPATPAYSQQLRNIFQMTLREEPRERPTIFTLCAYVCALRGEPCLLENKYATPPLSPVSERMDALSRRTQRDGLGCVSARPVHQPRLFAATPAAAGRSSTEPNSSPHTPSTSRPSSGTPSEQDTDRFVPMRRGRPAKALNAPPQKSTTQGLRELLKPGGASSPVGGRLKIPGNRASLQPAPATPQGARPTPAPFSRTGSSANARPALRPTRANCTATAAGGPQIRSHTGDGAVVATQHRRQSSEGAGACPAASPDPDADSGSDVSCADSSSAQRLRMSVRAPDGRESMSIDFVQGAVFGSARRTSVMRRDPSVTSMRSRSSRVSVRSALQDTPGDAASNNNNNNRCSSGTDVSDSLPLATIAPPADSVAQPPTPESTAAPGLPEFVNQPLPLLPLPKASPDPSSECLADDDLPLASLVSPVSLQTASPGVESPLEGVFAAMCDASRLSTILESNPDDSNASSARYDPPLPVYEMTLDKLESDMRNSMLFDEQPLFYNAKARYAAQRSSVYQGPDSYFGGADLGAGTLGGVFQMVDEHNAQGGARPQSPADGIAAGDAVDVDTVLQRAGQRNRQRLIAQNNRRSLYIAGSAAGGASDIRQEDVDANMRVLTEREMEELLKKMDRYNRVLLHEQQRWRSQHTGGPGAGPAEAWSLDQILEEANDQMLRSEQDSLVAAQPAEAGAPDGIPQSVATAATATSDGETASPAKPAAPAEPTPEPEALAPGSAPCSNSTAAPSAVAAAALAVAPASGASATGTASVGKKTAGAVGAELRKPPEMGRTRSDSATRAPAGSLASQRACLKTKKSSPLLQTRASAQPVPPASPPPARSNAAKSVKNLVAMFDKS</sequence>
<keyword evidence="1" id="KW-0723">Serine/threonine-protein kinase</keyword>
<dbReference type="EMBL" id="JANBUJ010000671">
    <property type="protein sequence ID" value="KAJ2770736.1"/>
    <property type="molecule type" value="Genomic_DNA"/>
</dbReference>
<dbReference type="EC" id="2.7.11.1" evidence="1"/>
<reference evidence="1" key="1">
    <citation type="submission" date="2022-07" db="EMBL/GenBank/DDBJ databases">
        <title>Phylogenomic reconstructions and comparative analyses of Kickxellomycotina fungi.</title>
        <authorList>
            <person name="Reynolds N.K."/>
            <person name="Stajich J.E."/>
            <person name="Barry K."/>
            <person name="Grigoriev I.V."/>
            <person name="Crous P."/>
            <person name="Smith M.E."/>
        </authorList>
    </citation>
    <scope>NUCLEOTIDE SEQUENCE</scope>
    <source>
        <strain evidence="1">CBS 109366</strain>
    </source>
</reference>
<accession>A0ACC1K0C6</accession>
<keyword evidence="1" id="KW-0418">Kinase</keyword>
<dbReference type="Proteomes" id="UP001140234">
    <property type="component" value="Unassembled WGS sequence"/>
</dbReference>
<proteinExistence type="predicted"/>